<organism evidence="9 10">
    <name type="scientific">Pseudogulbenkiania subflava DSM 22618</name>
    <dbReference type="NCBI Taxonomy" id="1123014"/>
    <lineage>
        <taxon>Bacteria</taxon>
        <taxon>Pseudomonadati</taxon>
        <taxon>Pseudomonadota</taxon>
        <taxon>Betaproteobacteria</taxon>
        <taxon>Neisseriales</taxon>
        <taxon>Chromobacteriaceae</taxon>
        <taxon>Pseudogulbenkiania</taxon>
    </lineage>
</organism>
<evidence type="ECO:0000256" key="3">
    <source>
        <dbReference type="ARBA" id="ARBA00022490"/>
    </source>
</evidence>
<dbReference type="PANTHER" id="PTHR33799:SF1">
    <property type="entry name" value="PTS SYSTEM MANNOSE-SPECIFIC EIIAB COMPONENT-RELATED"/>
    <property type="match status" value="1"/>
</dbReference>
<dbReference type="InterPro" id="IPR036662">
    <property type="entry name" value="PTS_EIIA_man-typ_sf"/>
</dbReference>
<keyword evidence="7" id="KW-0418">Kinase</keyword>
<evidence type="ECO:0000256" key="6">
    <source>
        <dbReference type="ARBA" id="ARBA00022683"/>
    </source>
</evidence>
<dbReference type="GO" id="GO:0016020">
    <property type="term" value="C:membrane"/>
    <property type="evidence" value="ECO:0007669"/>
    <property type="project" value="InterPro"/>
</dbReference>
<dbReference type="InterPro" id="IPR004701">
    <property type="entry name" value="PTS_EIIA_man-typ"/>
</dbReference>
<dbReference type="Pfam" id="PF03610">
    <property type="entry name" value="EIIA-man"/>
    <property type="match status" value="1"/>
</dbReference>
<keyword evidence="6" id="KW-0598">Phosphotransferase system</keyword>
<dbReference type="AlphaFoldDB" id="A0A1Y6BGT1"/>
<accession>A0A1Y6BGT1</accession>
<protein>
    <submittedName>
        <fullName evidence="9">PTS system, ascorbate-specific IIA component</fullName>
    </submittedName>
</protein>
<dbReference type="STRING" id="1123014.SAMN02745746_00800"/>
<reference evidence="10" key="1">
    <citation type="submission" date="2017-04" db="EMBL/GenBank/DDBJ databases">
        <authorList>
            <person name="Varghese N."/>
            <person name="Submissions S."/>
        </authorList>
    </citation>
    <scope>NUCLEOTIDE SEQUENCE [LARGE SCALE GENOMIC DNA]</scope>
    <source>
        <strain evidence="10">DSM 22618</strain>
    </source>
</reference>
<evidence type="ECO:0000256" key="1">
    <source>
        <dbReference type="ARBA" id="ARBA00004496"/>
    </source>
</evidence>
<dbReference type="PROSITE" id="PS51096">
    <property type="entry name" value="PTS_EIIA_TYPE_4"/>
    <property type="match status" value="1"/>
</dbReference>
<dbReference type="Proteomes" id="UP000192920">
    <property type="component" value="Unassembled WGS sequence"/>
</dbReference>
<keyword evidence="2" id="KW-0813">Transport</keyword>
<dbReference type="RefSeq" id="WP_008952239.1">
    <property type="nucleotide sequence ID" value="NZ_FXAG01000003.1"/>
</dbReference>
<dbReference type="EMBL" id="FXAG01000003">
    <property type="protein sequence ID" value="SMF02412.1"/>
    <property type="molecule type" value="Genomic_DNA"/>
</dbReference>
<dbReference type="SUPFAM" id="SSF53062">
    <property type="entry name" value="PTS system fructose IIA component-like"/>
    <property type="match status" value="1"/>
</dbReference>
<comment type="subcellular location">
    <subcellularLocation>
        <location evidence="1">Cytoplasm</location>
    </subcellularLocation>
</comment>
<dbReference type="InterPro" id="IPR033887">
    <property type="entry name" value="PTS_IIA_man"/>
</dbReference>
<evidence type="ECO:0000256" key="2">
    <source>
        <dbReference type="ARBA" id="ARBA00022448"/>
    </source>
</evidence>
<evidence type="ECO:0000256" key="5">
    <source>
        <dbReference type="ARBA" id="ARBA00022679"/>
    </source>
</evidence>
<evidence type="ECO:0000256" key="4">
    <source>
        <dbReference type="ARBA" id="ARBA00022597"/>
    </source>
</evidence>
<sequence length="133" mass="13849">MVGVLIISHGGLGDSLADCARHILGRNPENLATMAVDKNDDPDRKLAQARALIQQLDQGEGMLVLTDMYGGTPSNIASRLVDSGRVEAIAGVSLPMLVRALCYSSQPLDLVVKKAVTGGLEGVINIIAGEANA</sequence>
<proteinExistence type="predicted"/>
<evidence type="ECO:0000259" key="8">
    <source>
        <dbReference type="PROSITE" id="PS51096"/>
    </source>
</evidence>
<keyword evidence="10" id="KW-1185">Reference proteome</keyword>
<keyword evidence="4" id="KW-0762">Sugar transport</keyword>
<evidence type="ECO:0000256" key="7">
    <source>
        <dbReference type="ARBA" id="ARBA00022777"/>
    </source>
</evidence>
<dbReference type="GO" id="GO:0016301">
    <property type="term" value="F:kinase activity"/>
    <property type="evidence" value="ECO:0007669"/>
    <property type="project" value="UniProtKB-KW"/>
</dbReference>
<dbReference type="InterPro" id="IPR051471">
    <property type="entry name" value="Bacterial_PTS_sugar_comp"/>
</dbReference>
<dbReference type="CDD" id="cd00006">
    <property type="entry name" value="PTS_IIA_man"/>
    <property type="match status" value="1"/>
</dbReference>
<name>A0A1Y6BGT1_9NEIS</name>
<feature type="domain" description="PTS EIIA type-4" evidence="8">
    <location>
        <begin position="1"/>
        <end position="123"/>
    </location>
</feature>
<dbReference type="GO" id="GO:0009401">
    <property type="term" value="P:phosphoenolpyruvate-dependent sugar phosphotransferase system"/>
    <property type="evidence" value="ECO:0007669"/>
    <property type="project" value="UniProtKB-KW"/>
</dbReference>
<gene>
    <name evidence="9" type="ORF">SAMN02745746_00800</name>
</gene>
<dbReference type="GO" id="GO:0005737">
    <property type="term" value="C:cytoplasm"/>
    <property type="evidence" value="ECO:0007669"/>
    <property type="project" value="UniProtKB-SubCell"/>
</dbReference>
<evidence type="ECO:0000313" key="9">
    <source>
        <dbReference type="EMBL" id="SMF02412.1"/>
    </source>
</evidence>
<dbReference type="PANTHER" id="PTHR33799">
    <property type="entry name" value="PTS PERMEASE-RELATED-RELATED"/>
    <property type="match status" value="1"/>
</dbReference>
<dbReference type="Gene3D" id="3.40.50.510">
    <property type="entry name" value="Phosphotransferase system, mannose-type IIA component"/>
    <property type="match status" value="1"/>
</dbReference>
<keyword evidence="3" id="KW-0963">Cytoplasm</keyword>
<evidence type="ECO:0000313" key="10">
    <source>
        <dbReference type="Proteomes" id="UP000192920"/>
    </source>
</evidence>
<keyword evidence="5" id="KW-0808">Transferase</keyword>